<protein>
    <submittedName>
        <fullName evidence="2">PhnA domain protein</fullName>
    </submittedName>
</protein>
<evidence type="ECO:0000313" key="2">
    <source>
        <dbReference type="EMBL" id="RBQ29048.1"/>
    </source>
</evidence>
<organism evidence="2 3">
    <name type="scientific">Aliarcobacter vitoriensis</name>
    <dbReference type="NCBI Taxonomy" id="2011099"/>
    <lineage>
        <taxon>Bacteria</taxon>
        <taxon>Pseudomonadati</taxon>
        <taxon>Campylobacterota</taxon>
        <taxon>Epsilonproteobacteria</taxon>
        <taxon>Campylobacterales</taxon>
        <taxon>Arcobacteraceae</taxon>
        <taxon>Aliarcobacter</taxon>
    </lineage>
</organism>
<evidence type="ECO:0000313" key="3">
    <source>
        <dbReference type="Proteomes" id="UP000252669"/>
    </source>
</evidence>
<name>A0A366MRX9_9BACT</name>
<dbReference type="InterPro" id="IPR013991">
    <property type="entry name" value="PhnaA_N_proteobac"/>
</dbReference>
<gene>
    <name evidence="2" type="ORF">CRU91_05550</name>
</gene>
<accession>A0A366MRX9</accession>
<dbReference type="RefSeq" id="WP_113894225.1">
    <property type="nucleotide sequence ID" value="NZ_CP182882.1"/>
</dbReference>
<evidence type="ECO:0000259" key="1">
    <source>
        <dbReference type="SMART" id="SM00782"/>
    </source>
</evidence>
<dbReference type="SMART" id="SM00782">
    <property type="entry name" value="PhnA_Zn_Ribbon"/>
    <property type="match status" value="1"/>
</dbReference>
<dbReference type="Pfam" id="PF03831">
    <property type="entry name" value="YjdM"/>
    <property type="match status" value="1"/>
</dbReference>
<sequence length="184" mass="20511">MGIFEDLSARSNSSCELCKSQDDLSIYEVAPSNSTVDDSVLLCCTCKNQFEQTCELDPNHWYCLSESMWSTVPAVQVLSYRMLKKLDNQELLDMIYLDDETLEWANKGLESFDENIVHKDSNGVVLQAGDTVTIIKDLEVKGAGFTAKRGTAVRNISLTSNPEQIEGRVNGVKIVLLTCFLKKS</sequence>
<dbReference type="AlphaFoldDB" id="A0A366MRX9"/>
<keyword evidence="3" id="KW-1185">Reference proteome</keyword>
<proteinExistence type="predicted"/>
<dbReference type="Proteomes" id="UP000252669">
    <property type="component" value="Unassembled WGS sequence"/>
</dbReference>
<dbReference type="InterPro" id="IPR013988">
    <property type="entry name" value="YjdM_C"/>
</dbReference>
<dbReference type="PANTHER" id="PTHR30305:SF3">
    <property type="entry name" value="PROTEIN YJDM"/>
    <property type="match status" value="1"/>
</dbReference>
<feature type="domain" description="PhnA protein N-terminal proteobacterial" evidence="1">
    <location>
        <begin position="6"/>
        <end position="51"/>
    </location>
</feature>
<reference evidence="2 3" key="1">
    <citation type="submission" date="2017-10" db="EMBL/GenBank/DDBJ databases">
        <title>Genomics of the genus Arcobacter.</title>
        <authorList>
            <person name="Perez-Cataluna A."/>
            <person name="Figueras M.J."/>
        </authorList>
    </citation>
    <scope>NUCLEOTIDE SEQUENCE [LARGE SCALE GENOMIC DNA]</scope>
    <source>
        <strain evidence="2 3">CECT 9230</strain>
    </source>
</reference>
<dbReference type="Gene3D" id="2.30.30.40">
    <property type="entry name" value="SH3 Domains"/>
    <property type="match status" value="1"/>
</dbReference>
<dbReference type="SUPFAM" id="SSF82057">
    <property type="entry name" value="Prokaryotic SH3-related domain"/>
    <property type="match status" value="1"/>
</dbReference>
<dbReference type="PANTHER" id="PTHR30305">
    <property type="entry name" value="PROTEIN YJDM-RELATED"/>
    <property type="match status" value="1"/>
</dbReference>
<dbReference type="OrthoDB" id="9810131at2"/>
<comment type="caution">
    <text evidence="2">The sequence shown here is derived from an EMBL/GenBank/DDBJ whole genome shotgun (WGS) entry which is preliminary data.</text>
</comment>
<dbReference type="EMBL" id="PDKB01000008">
    <property type="protein sequence ID" value="RBQ29048.1"/>
    <property type="molecule type" value="Genomic_DNA"/>
</dbReference>